<gene>
    <name evidence="4" type="ORF">IWA51_06000</name>
</gene>
<dbReference type="GO" id="GO:0050518">
    <property type="term" value="F:2-C-methyl-D-erythritol 4-phosphate cytidylyltransferase activity"/>
    <property type="evidence" value="ECO:0007669"/>
    <property type="project" value="UniProtKB-ARBA"/>
</dbReference>
<dbReference type="KEGG" id="tper:IWA51_06000"/>
<dbReference type="Gene3D" id="3.90.550.10">
    <property type="entry name" value="Spore Coat Polysaccharide Biosynthesis Protein SpsA, Chain A"/>
    <property type="match status" value="1"/>
</dbReference>
<dbReference type="Proteomes" id="UP000595224">
    <property type="component" value="Chromosome"/>
</dbReference>
<dbReference type="PROSITE" id="PS01295">
    <property type="entry name" value="ISPD"/>
    <property type="match status" value="1"/>
</dbReference>
<comment type="catalytic activity">
    <reaction evidence="3">
        <text>D-ribitol 5-phosphate + CTP + H(+) = CDP-L-ribitol + diphosphate</text>
        <dbReference type="Rhea" id="RHEA:12456"/>
        <dbReference type="ChEBI" id="CHEBI:15378"/>
        <dbReference type="ChEBI" id="CHEBI:33019"/>
        <dbReference type="ChEBI" id="CHEBI:37563"/>
        <dbReference type="ChEBI" id="CHEBI:57608"/>
        <dbReference type="ChEBI" id="CHEBI:57695"/>
        <dbReference type="EC" id="2.7.7.40"/>
    </reaction>
</comment>
<dbReference type="InterPro" id="IPR018294">
    <property type="entry name" value="ISPD_synthase_CS"/>
</dbReference>
<dbReference type="GO" id="GO:0047349">
    <property type="term" value="F:D-ribitol-5-phosphate cytidylyltransferase activity"/>
    <property type="evidence" value="ECO:0007669"/>
    <property type="project" value="UniProtKB-UniRule"/>
</dbReference>
<dbReference type="HAMAP" id="MF_02068">
    <property type="entry name" value="TarI"/>
    <property type="match status" value="1"/>
</dbReference>
<evidence type="ECO:0000256" key="1">
    <source>
        <dbReference type="ARBA" id="ARBA00022679"/>
    </source>
</evidence>
<dbReference type="InterPro" id="IPR034709">
    <property type="entry name" value="TarI"/>
</dbReference>
<evidence type="ECO:0000256" key="2">
    <source>
        <dbReference type="ARBA" id="ARBA00022695"/>
    </source>
</evidence>
<dbReference type="SUPFAM" id="SSF53448">
    <property type="entry name" value="Nucleotide-diphospho-sugar transferases"/>
    <property type="match status" value="1"/>
</dbReference>
<protein>
    <recommendedName>
        <fullName evidence="3">Ribitol-5-phosphate cytidylyltransferase</fullName>
        <ecNumber evidence="3">2.7.7.40</ecNumber>
    </recommendedName>
</protein>
<feature type="site" description="Transition state stabilizer" evidence="3">
    <location>
        <position position="22"/>
    </location>
</feature>
<dbReference type="PANTHER" id="PTHR43015">
    <property type="entry name" value="D-RIBITOL-5-PHOSPHATE CYTIDYLYLTRANSFERASE"/>
    <property type="match status" value="1"/>
</dbReference>
<keyword evidence="2 3" id="KW-0548">Nucleotidyltransferase</keyword>
<dbReference type="CDD" id="cd02516">
    <property type="entry name" value="CDP-ME_synthetase"/>
    <property type="match status" value="1"/>
</dbReference>
<dbReference type="NCBIfam" id="NF001183">
    <property type="entry name" value="PRK00155.1-3"/>
    <property type="match status" value="1"/>
</dbReference>
<dbReference type="FunFam" id="3.90.550.10:FF:000003">
    <property type="entry name" value="2-C-methyl-D-erythritol 4-phosphate cytidylyltransferase"/>
    <property type="match status" value="1"/>
</dbReference>
<organism evidence="4 5">
    <name type="scientific">Treponema peruense</name>
    <dbReference type="NCBI Taxonomy" id="2787628"/>
    <lineage>
        <taxon>Bacteria</taxon>
        <taxon>Pseudomonadati</taxon>
        <taxon>Spirochaetota</taxon>
        <taxon>Spirochaetia</taxon>
        <taxon>Spirochaetales</taxon>
        <taxon>Treponemataceae</taxon>
        <taxon>Treponema</taxon>
    </lineage>
</organism>
<keyword evidence="5" id="KW-1185">Reference proteome</keyword>
<feature type="binding site" evidence="3">
    <location>
        <begin position="80"/>
        <end position="86"/>
    </location>
    <ligand>
        <name>CTP</name>
        <dbReference type="ChEBI" id="CHEBI:37563"/>
    </ligand>
</feature>
<dbReference type="EC" id="2.7.7.40" evidence="3"/>
<reference evidence="4 5" key="1">
    <citation type="submission" date="2020-11" db="EMBL/GenBank/DDBJ databases">
        <title>Treponema Peruensis nv. sp., first commensal Treponema isolated from human feces.</title>
        <authorList>
            <person name="Belkhou C."/>
            <person name="Raes J."/>
        </authorList>
    </citation>
    <scope>NUCLEOTIDE SEQUENCE [LARGE SCALE GENOMIC DNA]</scope>
    <source>
        <strain evidence="4 5">RCC2812</strain>
    </source>
</reference>
<feature type="site" description="Positions ribitol 5-phosphate for the nucleophilic attack" evidence="3">
    <location>
        <position position="156"/>
    </location>
</feature>
<dbReference type="InterPro" id="IPR029044">
    <property type="entry name" value="Nucleotide-diphossugar_trans"/>
</dbReference>
<proteinExistence type="inferred from homology"/>
<feature type="site" description="Positions ribitol 5-phosphate for the nucleophilic attack" evidence="3">
    <location>
        <position position="213"/>
    </location>
</feature>
<sequence length="238" mass="26912">MNNVLIFAGGSGTRMNSRAKPKQFLQLYGKEIIIHTLENFQNHPEIDNIVVVCKEDWIKILWKLLDKYDLDKVKWVVPGGETGQISIYNGLAELEKHCPADSIVLVHDGVRPFVNDDLISNCIKSVKEYGSGITVVPAIETIVTTEDNKIKTITDRSKCSLARAPQSFYLGELLEAHRKAQKEGKINMIDSACLMQYYGHELYTVPGNFDNIKITTPADFYTSRALYEVRENQQIFGL</sequence>
<dbReference type="EMBL" id="CP064936">
    <property type="protein sequence ID" value="QQA02127.1"/>
    <property type="molecule type" value="Genomic_DNA"/>
</dbReference>
<comment type="similarity">
    <text evidence="3">Belongs to the IspD/TarI cytidylyltransferase family. TarI subfamily.</text>
</comment>
<dbReference type="InterPro" id="IPR034683">
    <property type="entry name" value="IspD/TarI"/>
</dbReference>
<keyword evidence="1 3" id="KW-0808">Transferase</keyword>
<comment type="caution">
    <text evidence="3">Lacks conserved residue(s) required for the propagation of feature annotation.</text>
</comment>
<name>A0A7T3V5Z8_9SPIR</name>
<dbReference type="PANTHER" id="PTHR43015:SF1">
    <property type="entry name" value="D-RIBITOL-5-PHOSPHATE CYTIDYLYLTRANSFERASE"/>
    <property type="match status" value="1"/>
</dbReference>
<accession>A0A7T3V5Z8</accession>
<dbReference type="RefSeq" id="WP_198443589.1">
    <property type="nucleotide sequence ID" value="NZ_CBCSHE010000006.1"/>
</dbReference>
<feature type="binding site" evidence="3">
    <location>
        <begin position="7"/>
        <end position="10"/>
    </location>
    <ligand>
        <name>CTP</name>
        <dbReference type="ChEBI" id="CHEBI:37563"/>
    </ligand>
</feature>
<dbReference type="AlphaFoldDB" id="A0A7T3V5Z8"/>
<evidence type="ECO:0000256" key="3">
    <source>
        <dbReference type="HAMAP-Rule" id="MF_02068"/>
    </source>
</evidence>
<comment type="function">
    <text evidence="3">Catalyzes the transfer of the cytidylyl group of CTP to D-ribitol 5-phosphate.</text>
</comment>
<evidence type="ECO:0000313" key="4">
    <source>
        <dbReference type="EMBL" id="QQA02127.1"/>
    </source>
</evidence>
<dbReference type="GO" id="GO:0008299">
    <property type="term" value="P:isoprenoid biosynthetic process"/>
    <property type="evidence" value="ECO:0007669"/>
    <property type="project" value="InterPro"/>
</dbReference>
<evidence type="ECO:0000313" key="5">
    <source>
        <dbReference type="Proteomes" id="UP000595224"/>
    </source>
</evidence>
<dbReference type="GO" id="GO:0005829">
    <property type="term" value="C:cytosol"/>
    <property type="evidence" value="ECO:0007669"/>
    <property type="project" value="TreeGrafter"/>
</dbReference>
<dbReference type="Pfam" id="PF01128">
    <property type="entry name" value="IspD"/>
    <property type="match status" value="1"/>
</dbReference>
<feature type="site" description="Transition state stabilizer" evidence="3">
    <location>
        <position position="14"/>
    </location>
</feature>